<evidence type="ECO:0000313" key="1">
    <source>
        <dbReference type="EMBL" id="ATQ75826.1"/>
    </source>
</evidence>
<evidence type="ECO:0000313" key="2">
    <source>
        <dbReference type="Proteomes" id="UP000229897"/>
    </source>
</evidence>
<name>A0A2D2DLG4_9BURK</name>
<dbReference type="Proteomes" id="UP000229897">
    <property type="component" value="Chromosome"/>
</dbReference>
<organism evidence="1 2">
    <name type="scientific">Massilia violaceinigra</name>
    <dbReference type="NCBI Taxonomy" id="2045208"/>
    <lineage>
        <taxon>Bacteria</taxon>
        <taxon>Pseudomonadati</taxon>
        <taxon>Pseudomonadota</taxon>
        <taxon>Betaproteobacteria</taxon>
        <taxon>Burkholderiales</taxon>
        <taxon>Oxalobacteraceae</taxon>
        <taxon>Telluria group</taxon>
        <taxon>Massilia</taxon>
    </lineage>
</organism>
<dbReference type="AlphaFoldDB" id="A0A2D2DLG4"/>
<accession>A0A2D2DLG4</accession>
<dbReference type="KEGG" id="mass:CR152_15790"/>
<protein>
    <submittedName>
        <fullName evidence="1">Uncharacterized protein</fullName>
    </submittedName>
</protein>
<gene>
    <name evidence="1" type="ORF">CR152_15790</name>
</gene>
<proteinExistence type="predicted"/>
<dbReference type="EMBL" id="CP024608">
    <property type="protein sequence ID" value="ATQ75826.1"/>
    <property type="molecule type" value="Genomic_DNA"/>
</dbReference>
<reference evidence="1" key="1">
    <citation type="submission" date="2017-10" db="EMBL/GenBank/DDBJ databases">
        <title>Massilia psychrophilum sp. nov., a novel purple-pigmented bacterium isolated from Tianshan glacier, Xinjiang Municipality, China.</title>
        <authorList>
            <person name="Wang H."/>
        </authorList>
    </citation>
    <scope>NUCLEOTIDE SEQUENCE [LARGE SCALE GENOMIC DNA]</scope>
    <source>
        <strain evidence="1">B2</strain>
    </source>
</reference>
<keyword evidence="2" id="KW-1185">Reference proteome</keyword>
<sequence length="89" mass="10454">MGRKIRRQFLRQVVFNCICAMKKTSHIDISAKISPIRIMKLELIGQIYLLRSDLQNKYALYIINGFIYFLSSQSTTILKNRGRSINIRM</sequence>